<comment type="caution">
    <text evidence="5">The sequence shown here is derived from an EMBL/GenBank/DDBJ whole genome shotgun (WGS) entry which is preliminary data.</text>
</comment>
<dbReference type="InterPro" id="IPR011990">
    <property type="entry name" value="TPR-like_helical_dom_sf"/>
</dbReference>
<name>A0A0F8XR16_9ZZZZ</name>
<dbReference type="InterPro" id="IPR019734">
    <property type="entry name" value="TPR_rpt"/>
</dbReference>
<keyword evidence="2" id="KW-0963">Cytoplasm</keyword>
<reference evidence="5" key="1">
    <citation type="journal article" date="2015" name="Nature">
        <title>Complex archaea that bridge the gap between prokaryotes and eukaryotes.</title>
        <authorList>
            <person name="Spang A."/>
            <person name="Saw J.H."/>
            <person name="Jorgensen S.L."/>
            <person name="Zaremba-Niedzwiedzka K."/>
            <person name="Martijn J."/>
            <person name="Lind A.E."/>
            <person name="van Eijk R."/>
            <person name="Schleper C."/>
            <person name="Guy L."/>
            <person name="Ettema T.J."/>
        </authorList>
    </citation>
    <scope>NUCLEOTIDE SEQUENCE</scope>
</reference>
<dbReference type="PANTHER" id="PTHR46630:SF1">
    <property type="entry name" value="TETRATRICOPEPTIDE REPEAT PROTEIN 29"/>
    <property type="match status" value="1"/>
</dbReference>
<evidence type="ECO:0008006" key="6">
    <source>
        <dbReference type="Google" id="ProtNLM"/>
    </source>
</evidence>
<dbReference type="AlphaFoldDB" id="A0A0F8XR16"/>
<dbReference type="EMBL" id="LAZR01057763">
    <property type="protein sequence ID" value="KKK71383.1"/>
    <property type="molecule type" value="Genomic_DNA"/>
</dbReference>
<protein>
    <recommendedName>
        <fullName evidence="6">MalT-like TPR region domain-containing protein</fullName>
    </recommendedName>
</protein>
<dbReference type="Gene3D" id="1.25.40.10">
    <property type="entry name" value="Tetratricopeptide repeat domain"/>
    <property type="match status" value="1"/>
</dbReference>
<dbReference type="SUPFAM" id="SSF48452">
    <property type="entry name" value="TPR-like"/>
    <property type="match status" value="1"/>
</dbReference>
<comment type="subcellular location">
    <subcellularLocation>
        <location evidence="1">Cytoplasm</location>
    </subcellularLocation>
</comment>
<evidence type="ECO:0000256" key="4">
    <source>
        <dbReference type="ARBA" id="ARBA00022803"/>
    </source>
</evidence>
<evidence type="ECO:0000256" key="1">
    <source>
        <dbReference type="ARBA" id="ARBA00004496"/>
    </source>
</evidence>
<dbReference type="SMART" id="SM00028">
    <property type="entry name" value="TPR"/>
    <property type="match status" value="3"/>
</dbReference>
<dbReference type="PANTHER" id="PTHR46630">
    <property type="entry name" value="TETRATRICOPEPTIDE REPEAT PROTEIN 29"/>
    <property type="match status" value="1"/>
</dbReference>
<gene>
    <name evidence="5" type="ORF">LCGC14_2914470</name>
</gene>
<keyword evidence="3" id="KW-0677">Repeat</keyword>
<dbReference type="InterPro" id="IPR051476">
    <property type="entry name" value="Bac_ResReg_Asp_Phosphatase"/>
</dbReference>
<sequence length="314" mass="36866">KELFSIHNDLFNKPPANFEVIESINQYTEAEELIKNYRFEEAAQKLNESLKIFNKNKQKKIVVSILLKLRKIALILNQEDIALNYLQNALNVAKSGDVPIDSIIKIQYKLGISYYKRKDFSKALNHFNIIENFLEKEETSLNNEEFLGMAYLYIGLILAKQNKTADSKNYFKKIIQIVNSSDKVKLRYFLLRAIFFKNQGHLSLTQKFLRLGLDTVGLNFSNKESLKTLIDIILELSEFYIHYRKDSKKAMYLLKSLEDHISPKTISSIRRAIRWNLLLSDYYNFLVIDKEKSKFHYKESRKLKIQLQTIGISE</sequence>
<evidence type="ECO:0000256" key="2">
    <source>
        <dbReference type="ARBA" id="ARBA00022490"/>
    </source>
</evidence>
<organism evidence="5">
    <name type="scientific">marine sediment metagenome</name>
    <dbReference type="NCBI Taxonomy" id="412755"/>
    <lineage>
        <taxon>unclassified sequences</taxon>
        <taxon>metagenomes</taxon>
        <taxon>ecological metagenomes</taxon>
    </lineage>
</organism>
<feature type="non-terminal residue" evidence="5">
    <location>
        <position position="1"/>
    </location>
</feature>
<evidence type="ECO:0000313" key="5">
    <source>
        <dbReference type="EMBL" id="KKK71383.1"/>
    </source>
</evidence>
<evidence type="ECO:0000256" key="3">
    <source>
        <dbReference type="ARBA" id="ARBA00022737"/>
    </source>
</evidence>
<keyword evidence="4" id="KW-0802">TPR repeat</keyword>
<proteinExistence type="predicted"/>
<accession>A0A0F8XR16</accession>
<dbReference type="GO" id="GO:0005737">
    <property type="term" value="C:cytoplasm"/>
    <property type="evidence" value="ECO:0007669"/>
    <property type="project" value="UniProtKB-SubCell"/>
</dbReference>